<dbReference type="PIRSF" id="PIRSF037511">
    <property type="entry name" value="Transl_init_SUI1_pro"/>
    <property type="match status" value="1"/>
</dbReference>
<proteinExistence type="inferred from homology"/>
<organism evidence="5 6">
    <name type="scientific">Pseudomonas cremoricolorata</name>
    <dbReference type="NCBI Taxonomy" id="157783"/>
    <lineage>
        <taxon>Bacteria</taxon>
        <taxon>Pseudomonadati</taxon>
        <taxon>Pseudomonadota</taxon>
        <taxon>Gammaproteobacteria</taxon>
        <taxon>Pseudomonadales</taxon>
        <taxon>Pseudomonadaceae</taxon>
        <taxon>Pseudomonas</taxon>
    </lineage>
</organism>
<evidence type="ECO:0000256" key="2">
    <source>
        <dbReference type="ARBA" id="ARBA00022845"/>
    </source>
</evidence>
<dbReference type="FunFam" id="3.30.780.10:FF:000002">
    <property type="entry name" value="Stress response translation initiation inhibitor"/>
    <property type="match status" value="1"/>
</dbReference>
<dbReference type="RefSeq" id="WP_038411921.1">
    <property type="nucleotide sequence ID" value="NZ_CP009455.1"/>
</dbReference>
<protein>
    <submittedName>
        <fullName evidence="5">Translation initiation factor Sui1</fullName>
    </submittedName>
</protein>
<dbReference type="Pfam" id="PF01253">
    <property type="entry name" value="SUI1"/>
    <property type="match status" value="1"/>
</dbReference>
<dbReference type="GO" id="GO:0003729">
    <property type="term" value="F:mRNA binding"/>
    <property type="evidence" value="ECO:0007669"/>
    <property type="project" value="TreeGrafter"/>
</dbReference>
<evidence type="ECO:0000313" key="5">
    <source>
        <dbReference type="EMBL" id="AIR89333.1"/>
    </source>
</evidence>
<dbReference type="EMBL" id="CP009455">
    <property type="protein sequence ID" value="AIR89333.1"/>
    <property type="molecule type" value="Genomic_DNA"/>
</dbReference>
<dbReference type="GO" id="GO:0001731">
    <property type="term" value="P:formation of translation preinitiation complex"/>
    <property type="evidence" value="ECO:0007669"/>
    <property type="project" value="TreeGrafter"/>
</dbReference>
<keyword evidence="5" id="KW-0396">Initiation factor</keyword>
<evidence type="ECO:0000256" key="1">
    <source>
        <dbReference type="ARBA" id="ARBA00005422"/>
    </source>
</evidence>
<dbReference type="PROSITE" id="PS50296">
    <property type="entry name" value="SUI1"/>
    <property type="match status" value="1"/>
</dbReference>
<sequence>MAKKASSFSALGGLVFSTDGGRHCPECSQPVDACICHQQRVPEGDGIARVRRESKGRGGKTVTTVSGVPLAGDELKTLASNLKRRCGTGGALKDGVIEIQGDHVELLIAELVKLGFKAKKSGG</sequence>
<keyword evidence="3" id="KW-0648">Protein biosynthesis</keyword>
<dbReference type="GO" id="GO:0003743">
    <property type="term" value="F:translation initiation factor activity"/>
    <property type="evidence" value="ECO:0007669"/>
    <property type="project" value="UniProtKB-KW"/>
</dbReference>
<keyword evidence="2" id="KW-0810">Translation regulation</keyword>
<evidence type="ECO:0000313" key="6">
    <source>
        <dbReference type="Proteomes" id="UP000029493"/>
    </source>
</evidence>
<dbReference type="CDD" id="cd11567">
    <property type="entry name" value="YciH_like"/>
    <property type="match status" value="1"/>
</dbReference>
<dbReference type="PANTHER" id="PTHR12789">
    <property type="entry name" value="DENSITY-REGULATED PROTEIN HOMOLOG"/>
    <property type="match status" value="1"/>
</dbReference>
<dbReference type="SUPFAM" id="SSF55159">
    <property type="entry name" value="eIF1-like"/>
    <property type="match status" value="1"/>
</dbReference>
<dbReference type="OrthoDB" id="9792915at2"/>
<dbReference type="AlphaFoldDB" id="A0A089YC03"/>
<comment type="similarity">
    <text evidence="1">Belongs to the SUI1 family.</text>
</comment>
<feature type="domain" description="SUI1" evidence="4">
    <location>
        <begin position="52"/>
        <end position="115"/>
    </location>
</feature>
<dbReference type="KEGG" id="psw:LK03_08595"/>
<dbReference type="PANTHER" id="PTHR12789:SF0">
    <property type="entry name" value="DENSITY-REGULATED PROTEIN"/>
    <property type="match status" value="1"/>
</dbReference>
<dbReference type="eggNOG" id="COG0023">
    <property type="taxonomic scope" value="Bacteria"/>
</dbReference>
<dbReference type="STRING" id="157783.LK03_08595"/>
<dbReference type="InterPro" id="IPR001950">
    <property type="entry name" value="SUI1"/>
</dbReference>
<dbReference type="GO" id="GO:0006417">
    <property type="term" value="P:regulation of translation"/>
    <property type="evidence" value="ECO:0007669"/>
    <property type="project" value="UniProtKB-KW"/>
</dbReference>
<dbReference type="NCBIfam" id="TIGR01158">
    <property type="entry name" value="SUI1_rel"/>
    <property type="match status" value="1"/>
</dbReference>
<evidence type="ECO:0000259" key="4">
    <source>
        <dbReference type="PROSITE" id="PS50296"/>
    </source>
</evidence>
<dbReference type="InterPro" id="IPR005872">
    <property type="entry name" value="SUI1_arc_bac"/>
</dbReference>
<name>A0A089YC03_9PSED</name>
<dbReference type="InterPro" id="IPR036877">
    <property type="entry name" value="SUI1_dom_sf"/>
</dbReference>
<gene>
    <name evidence="5" type="ORF">LK03_08595</name>
</gene>
<dbReference type="NCBIfam" id="NF005297">
    <property type="entry name" value="PRK06824.1"/>
    <property type="match status" value="1"/>
</dbReference>
<dbReference type="GO" id="GO:0002188">
    <property type="term" value="P:translation reinitiation"/>
    <property type="evidence" value="ECO:0007669"/>
    <property type="project" value="TreeGrafter"/>
</dbReference>
<accession>A0A089YC03</accession>
<evidence type="ECO:0000256" key="3">
    <source>
        <dbReference type="ARBA" id="ARBA00022917"/>
    </source>
</evidence>
<dbReference type="InterPro" id="IPR050318">
    <property type="entry name" value="DENR/SUI1_TIF"/>
</dbReference>
<dbReference type="Gene3D" id="3.30.780.10">
    <property type="entry name" value="SUI1-like domain"/>
    <property type="match status" value="1"/>
</dbReference>
<dbReference type="Proteomes" id="UP000029493">
    <property type="component" value="Chromosome"/>
</dbReference>
<reference evidence="5 6" key="1">
    <citation type="submission" date="2014-09" db="EMBL/GenBank/DDBJ databases">
        <authorList>
            <person name="Chan K.-G."/>
        </authorList>
    </citation>
    <scope>NUCLEOTIDE SEQUENCE [LARGE SCALE GENOMIC DNA]</scope>
    <source>
        <strain evidence="5 6">ND07</strain>
    </source>
</reference>
<keyword evidence="6" id="KW-1185">Reference proteome</keyword>